<dbReference type="InterPro" id="IPR017896">
    <property type="entry name" value="4Fe4S_Fe-S-bd"/>
</dbReference>
<feature type="region of interest" description="Disordered" evidence="19">
    <location>
        <begin position="535"/>
        <end position="566"/>
    </location>
</feature>
<keyword evidence="7 21" id="KW-0560">Oxidoreductase</keyword>
<dbReference type="GO" id="GO:0008203">
    <property type="term" value="P:cholesterol metabolic process"/>
    <property type="evidence" value="ECO:0007669"/>
    <property type="project" value="UniProtKB-KW"/>
</dbReference>
<dbReference type="Pfam" id="PF00732">
    <property type="entry name" value="GMC_oxred_N"/>
    <property type="match status" value="1"/>
</dbReference>
<evidence type="ECO:0000256" key="12">
    <source>
        <dbReference type="ARBA" id="ARBA00023221"/>
    </source>
</evidence>
<evidence type="ECO:0000256" key="6">
    <source>
        <dbReference type="ARBA" id="ARBA00022827"/>
    </source>
</evidence>
<keyword evidence="6" id="KW-0274">FAD</keyword>
<evidence type="ECO:0000256" key="9">
    <source>
        <dbReference type="ARBA" id="ARBA00023014"/>
    </source>
</evidence>
<evidence type="ECO:0000259" key="20">
    <source>
        <dbReference type="PROSITE" id="PS51379"/>
    </source>
</evidence>
<gene>
    <name evidence="21" type="primary">choD</name>
    <name evidence="21" type="ORF">DSM112329_03817</name>
</gene>
<dbReference type="EC" id="5.3.3.1" evidence="14"/>
<evidence type="ECO:0000256" key="15">
    <source>
        <dbReference type="ARBA" id="ARBA00049645"/>
    </source>
</evidence>
<dbReference type="Gene3D" id="3.50.50.60">
    <property type="entry name" value="FAD/NAD(P)-binding domain"/>
    <property type="match status" value="3"/>
</dbReference>
<dbReference type="EMBL" id="CP114014">
    <property type="protein sequence ID" value="XAY06939.1"/>
    <property type="molecule type" value="Genomic_DNA"/>
</dbReference>
<dbReference type="GO" id="GO:0046872">
    <property type="term" value="F:metal ion binding"/>
    <property type="evidence" value="ECO:0007669"/>
    <property type="project" value="UniProtKB-KW"/>
</dbReference>
<keyword evidence="9" id="KW-0411">Iron-sulfur</keyword>
<keyword evidence="11" id="KW-1207">Sterol metabolism</keyword>
<dbReference type="InterPro" id="IPR052542">
    <property type="entry name" value="Cholesterol_Oxidase"/>
</dbReference>
<evidence type="ECO:0000256" key="13">
    <source>
        <dbReference type="ARBA" id="ARBA00023235"/>
    </source>
</evidence>
<evidence type="ECO:0000256" key="1">
    <source>
        <dbReference type="ARBA" id="ARBA00001974"/>
    </source>
</evidence>
<dbReference type="KEGG" id="parq:DSM112329_03817"/>
<evidence type="ECO:0000256" key="16">
    <source>
        <dbReference type="ARBA" id="ARBA00049723"/>
    </source>
</evidence>
<evidence type="ECO:0000256" key="5">
    <source>
        <dbReference type="ARBA" id="ARBA00022723"/>
    </source>
</evidence>
<dbReference type="InterPro" id="IPR017900">
    <property type="entry name" value="4Fe4S_Fe_S_CS"/>
</dbReference>
<evidence type="ECO:0000256" key="4">
    <source>
        <dbReference type="ARBA" id="ARBA00022630"/>
    </source>
</evidence>
<evidence type="ECO:0000256" key="17">
    <source>
        <dbReference type="ARBA" id="ARBA00049744"/>
    </source>
</evidence>
<evidence type="ECO:0000313" key="21">
    <source>
        <dbReference type="EMBL" id="XAY06939.1"/>
    </source>
</evidence>
<dbReference type="InterPro" id="IPR003953">
    <property type="entry name" value="FAD-dep_OxRdtase_2_FAD-bd"/>
</dbReference>
<keyword evidence="12" id="KW-0753">Steroid metabolism</keyword>
<dbReference type="SUPFAM" id="SSF51905">
    <property type="entry name" value="FAD/NAD(P)-binding domain"/>
    <property type="match status" value="1"/>
</dbReference>
<dbReference type="RefSeq" id="WP_354698152.1">
    <property type="nucleotide sequence ID" value="NZ_CP114014.1"/>
</dbReference>
<dbReference type="PANTHER" id="PTHR47470:SF1">
    <property type="entry name" value="FAD-DEPENDENT OXIDOREDUCTASE 2 FAD BINDING DOMAIN-CONTAINING PROTEIN"/>
    <property type="match status" value="1"/>
</dbReference>
<comment type="cofactor">
    <cofactor evidence="1">
        <name>FAD</name>
        <dbReference type="ChEBI" id="CHEBI:57692"/>
    </cofactor>
</comment>
<dbReference type="GO" id="GO:0004769">
    <property type="term" value="F:steroid Delta-isomerase activity"/>
    <property type="evidence" value="ECO:0007669"/>
    <property type="project" value="UniProtKB-EC"/>
</dbReference>
<evidence type="ECO:0000256" key="3">
    <source>
        <dbReference type="ARBA" id="ARBA00022548"/>
    </source>
</evidence>
<keyword evidence="5" id="KW-0479">Metal-binding</keyword>
<dbReference type="PROSITE" id="PS51379">
    <property type="entry name" value="4FE4S_FER_2"/>
    <property type="match status" value="1"/>
</dbReference>
<evidence type="ECO:0000256" key="10">
    <source>
        <dbReference type="ARBA" id="ARBA00023098"/>
    </source>
</evidence>
<dbReference type="GO" id="GO:0050660">
    <property type="term" value="F:flavin adenine dinucleotide binding"/>
    <property type="evidence" value="ECO:0007669"/>
    <property type="project" value="InterPro"/>
</dbReference>
<reference evidence="21" key="1">
    <citation type="submission" date="2022-12" db="EMBL/GenBank/DDBJ databases">
        <title>Paraconexibacter alkalitolerans sp. nov. and Baekduia alba sp. nov., isolated from soil and emended description of the genera Paraconexibacter (Chun et al., 2020) and Baekduia (An et al., 2020).</title>
        <authorList>
            <person name="Vieira S."/>
            <person name="Huber K.J."/>
            <person name="Geppert A."/>
            <person name="Wolf J."/>
            <person name="Neumann-Schaal M."/>
            <person name="Muesken M."/>
            <person name="Overmann J."/>
        </authorList>
    </citation>
    <scope>NUCLEOTIDE SEQUENCE</scope>
    <source>
        <strain evidence="21">AEG42_29</strain>
    </source>
</reference>
<keyword evidence="8" id="KW-0408">Iron</keyword>
<protein>
    <recommendedName>
        <fullName evidence="17">Cholesterol oxidase</fullName>
        <ecNumber evidence="16">1.1.3.6</ecNumber>
        <ecNumber evidence="14">5.3.3.1</ecNumber>
    </recommendedName>
    <alternativeName>
        <fullName evidence="18">Cholesterol isomerase</fullName>
    </alternativeName>
</protein>
<dbReference type="PROSITE" id="PS00198">
    <property type="entry name" value="4FE4S_FER_1"/>
    <property type="match status" value="1"/>
</dbReference>
<keyword evidence="10" id="KW-0443">Lipid metabolism</keyword>
<dbReference type="InterPro" id="IPR036188">
    <property type="entry name" value="FAD/NAD-bd_sf"/>
</dbReference>
<dbReference type="AlphaFoldDB" id="A0AAU7AZ44"/>
<dbReference type="InterPro" id="IPR007867">
    <property type="entry name" value="GMC_OxRtase_C"/>
</dbReference>
<comment type="pathway">
    <text evidence="15">Steroid metabolism; cholesterol degradation.</text>
</comment>
<evidence type="ECO:0000256" key="19">
    <source>
        <dbReference type="SAM" id="MobiDB-lite"/>
    </source>
</evidence>
<sequence length="566" mass="60517">MSPTGQSTSHDFDWIVIGSGFGGSTSALRLAEKGYSVAVLESGSRFEDDEFAKNTWDLKRYFFAPKAGLRGILRLTFFKHVTIVSGSGVGGGSLGYANTLYVPPKAFFEDPQWAGLADDWQAELAEHYAEAERMLGVVTYDEDDPADQVLKALGEHLGVQDTYGKTRVGVFLGEAGKTVQDPYFGGEGPARTGCTRCGRCMVGCPVGAKNTLRKNYLWFAEKLGVKVMAEREVMDIAPIGAPDGSEGYQITTERSGAWLRKQRKTFTARGVVVAAGALGTNKLLQNCRLAGGLPNISPRLGELVRTNSESILTVTLPEGAIGDMTKRVAITSSIYPDAHTHIETCHFGHDGGVMSLLYTVLVGDGTRTTRPLKWLAAMARHPVQAAKTFNPRGWSRNTIILLVMQTLDNAIALRPVKTRSGRYRLQTEQNDEKPNPTFIPVANQAAAWIAKEYGGIPQSAVMEALANIPSTAHILGGAVIAGSPETGVVDPRHRLFGYENLLVCDGSVIPANVGVNPSLSITALAERAMSLVPPAPERGIAEGPSSGHVSPVQVRRSGAAPEGASA</sequence>
<keyword evidence="3" id="KW-0153">Cholesterol metabolism</keyword>
<name>A0AAU7AZ44_9ACTN</name>
<keyword evidence="4" id="KW-0285">Flavoprotein</keyword>
<feature type="domain" description="4Fe-4S ferredoxin-type" evidence="20">
    <location>
        <begin position="194"/>
        <end position="215"/>
    </location>
</feature>
<evidence type="ECO:0000256" key="7">
    <source>
        <dbReference type="ARBA" id="ARBA00023002"/>
    </source>
</evidence>
<evidence type="ECO:0000256" key="11">
    <source>
        <dbReference type="ARBA" id="ARBA00023166"/>
    </source>
</evidence>
<dbReference type="EC" id="1.1.3.6" evidence="16"/>
<keyword evidence="13" id="KW-0413">Isomerase</keyword>
<dbReference type="InterPro" id="IPR000172">
    <property type="entry name" value="GMC_OxRdtase_N"/>
</dbReference>
<dbReference type="GO" id="GO:0051536">
    <property type="term" value="F:iron-sulfur cluster binding"/>
    <property type="evidence" value="ECO:0007669"/>
    <property type="project" value="UniProtKB-KW"/>
</dbReference>
<evidence type="ECO:0000256" key="2">
    <source>
        <dbReference type="ARBA" id="ARBA00010790"/>
    </source>
</evidence>
<evidence type="ECO:0000256" key="14">
    <source>
        <dbReference type="ARBA" id="ARBA00038856"/>
    </source>
</evidence>
<accession>A0AAU7AZ44</accession>
<evidence type="ECO:0000256" key="18">
    <source>
        <dbReference type="ARBA" id="ARBA00049778"/>
    </source>
</evidence>
<proteinExistence type="inferred from homology"/>
<dbReference type="Pfam" id="PF00890">
    <property type="entry name" value="FAD_binding_2"/>
    <property type="match status" value="1"/>
</dbReference>
<dbReference type="PANTHER" id="PTHR47470">
    <property type="entry name" value="CHOLESTEROL OXIDASE"/>
    <property type="match status" value="1"/>
</dbReference>
<dbReference type="Pfam" id="PF05199">
    <property type="entry name" value="GMC_oxred_C"/>
    <property type="match status" value="1"/>
</dbReference>
<organism evidence="21">
    <name type="scientific">Paraconexibacter sp. AEG42_29</name>
    <dbReference type="NCBI Taxonomy" id="2997339"/>
    <lineage>
        <taxon>Bacteria</taxon>
        <taxon>Bacillati</taxon>
        <taxon>Actinomycetota</taxon>
        <taxon>Thermoleophilia</taxon>
        <taxon>Solirubrobacterales</taxon>
        <taxon>Paraconexibacteraceae</taxon>
        <taxon>Paraconexibacter</taxon>
    </lineage>
</organism>
<comment type="similarity">
    <text evidence="2">Belongs to the GMC oxidoreductase family.</text>
</comment>
<dbReference type="GO" id="GO:0016995">
    <property type="term" value="F:cholesterol oxidase activity"/>
    <property type="evidence" value="ECO:0007669"/>
    <property type="project" value="UniProtKB-EC"/>
</dbReference>
<evidence type="ECO:0000256" key="8">
    <source>
        <dbReference type="ARBA" id="ARBA00023004"/>
    </source>
</evidence>